<evidence type="ECO:0000256" key="1">
    <source>
        <dbReference type="SAM" id="Phobius"/>
    </source>
</evidence>
<feature type="transmembrane region" description="Helical" evidence="1">
    <location>
        <begin position="106"/>
        <end position="126"/>
    </location>
</feature>
<keyword evidence="1" id="KW-0472">Membrane</keyword>
<protein>
    <submittedName>
        <fullName evidence="2">Uncharacterized protein</fullName>
    </submittedName>
</protein>
<proteinExistence type="predicted"/>
<sequence length="152" mass="16620">MRFLAIAWLSITQAFVCLVIIPAGIVATFLIMGILHSGGLTPLTENLMLSQSEVFKDAPPGYVMTLNRQTMPAPEGPPKVTFTPEECTEQATPISTVAQSISKAFVLFYTLIVMAVLIAKILYWLIRKKPPVSVRTTICLSNKPISTDTPPQ</sequence>
<dbReference type="Proteomes" id="UP000045840">
    <property type="component" value="Unassembled WGS sequence"/>
</dbReference>
<evidence type="ECO:0000313" key="2">
    <source>
        <dbReference type="EMBL" id="CNI32182.1"/>
    </source>
</evidence>
<evidence type="ECO:0000313" key="5">
    <source>
        <dbReference type="Proteomes" id="UP000045840"/>
    </source>
</evidence>
<name>A0A0T9QWC9_9GAMM</name>
<reference evidence="2" key="1">
    <citation type="submission" date="2015-03" db="EMBL/GenBank/DDBJ databases">
        <authorList>
            <person name="Murphy D."/>
        </authorList>
    </citation>
    <scope>NUCLEOTIDE SEQUENCE [LARGE SCALE GENOMIC DNA]</scope>
    <source>
        <strain evidence="2">A125KOH2</strain>
    </source>
</reference>
<reference evidence="3 4" key="2">
    <citation type="submission" date="2015-03" db="EMBL/GenBank/DDBJ databases">
        <authorList>
            <consortium name="Pathogen Informatics"/>
            <person name="Murphy D."/>
        </authorList>
    </citation>
    <scope>NUCLEOTIDE SEQUENCE [LARGE SCALE GENOMIC DNA]</scope>
    <source>
        <strain evidence="3">Type strain: CIP110230</strain>
        <strain evidence="4">type strain: CIP110230</strain>
    </source>
</reference>
<reference evidence="5" key="3">
    <citation type="submission" date="2015-03" db="EMBL/GenBank/DDBJ databases">
        <authorList>
            <consortium name="Pathogen Informatics"/>
        </authorList>
    </citation>
    <scope>NUCLEOTIDE SEQUENCE [LARGE SCALE GENOMIC DNA]</scope>
    <source>
        <strain evidence="5">A125KOH2</strain>
    </source>
</reference>
<accession>A0A0T9QWC9</accession>
<feature type="transmembrane region" description="Helical" evidence="1">
    <location>
        <begin position="7"/>
        <end position="35"/>
    </location>
</feature>
<dbReference type="Proteomes" id="UP000044625">
    <property type="component" value="Unassembled WGS sequence"/>
</dbReference>
<dbReference type="EMBL" id="CWJL01000029">
    <property type="protein sequence ID" value="CRY68969.1"/>
    <property type="molecule type" value="Genomic_DNA"/>
</dbReference>
<gene>
    <name evidence="2" type="ORF">ERS008529_03693</name>
    <name evidence="3" type="ORF">ERS137968_04101</name>
</gene>
<dbReference type="RefSeq" id="WP_012606348.1">
    <property type="nucleotide sequence ID" value="NZ_CAWMMU010000029.1"/>
</dbReference>
<evidence type="ECO:0000313" key="4">
    <source>
        <dbReference type="Proteomes" id="UP000044625"/>
    </source>
</evidence>
<dbReference type="AlphaFoldDB" id="A0A0T9QWC9"/>
<dbReference type="EMBL" id="CQAZ01000040">
    <property type="protein sequence ID" value="CNI32182.1"/>
    <property type="molecule type" value="Genomic_DNA"/>
</dbReference>
<evidence type="ECO:0000313" key="3">
    <source>
        <dbReference type="EMBL" id="CRY68969.1"/>
    </source>
</evidence>
<keyword evidence="4" id="KW-1185">Reference proteome</keyword>
<keyword evidence="1" id="KW-0812">Transmembrane</keyword>
<dbReference type="STRING" id="1288385.ERS137968_04101"/>
<keyword evidence="1" id="KW-1133">Transmembrane helix</keyword>
<organism evidence="2 5">
    <name type="scientific">Yersinia pekkanenii</name>
    <dbReference type="NCBI Taxonomy" id="1288385"/>
    <lineage>
        <taxon>Bacteria</taxon>
        <taxon>Pseudomonadati</taxon>
        <taxon>Pseudomonadota</taxon>
        <taxon>Gammaproteobacteria</taxon>
        <taxon>Enterobacterales</taxon>
        <taxon>Yersiniaceae</taxon>
        <taxon>Yersinia</taxon>
    </lineage>
</organism>